<dbReference type="Gene3D" id="2.60.200.20">
    <property type="match status" value="1"/>
</dbReference>
<evidence type="ECO:0000256" key="1">
    <source>
        <dbReference type="ARBA" id="ARBA00023015"/>
    </source>
</evidence>
<dbReference type="CDD" id="cd00383">
    <property type="entry name" value="trans_reg_C"/>
    <property type="match status" value="1"/>
</dbReference>
<organism evidence="7 8">
    <name type="scientific">Paenibacillus selenitireducens</name>
    <dbReference type="NCBI Taxonomy" id="1324314"/>
    <lineage>
        <taxon>Bacteria</taxon>
        <taxon>Bacillati</taxon>
        <taxon>Bacillota</taxon>
        <taxon>Bacilli</taxon>
        <taxon>Bacillales</taxon>
        <taxon>Paenibacillaceae</taxon>
        <taxon>Paenibacillus</taxon>
    </lineage>
</organism>
<dbReference type="GO" id="GO:0006355">
    <property type="term" value="P:regulation of DNA-templated transcription"/>
    <property type="evidence" value="ECO:0007669"/>
    <property type="project" value="InterPro"/>
</dbReference>
<dbReference type="InterPro" id="IPR000253">
    <property type="entry name" value="FHA_dom"/>
</dbReference>
<gene>
    <name evidence="7" type="ORF">BVG16_09155</name>
</gene>
<dbReference type="STRING" id="1324314.BVG16_09155"/>
<name>A0A1T2XHA4_9BACL</name>
<evidence type="ECO:0000256" key="2">
    <source>
        <dbReference type="ARBA" id="ARBA00023125"/>
    </source>
</evidence>
<reference evidence="7 8" key="1">
    <citation type="submission" date="2017-01" db="EMBL/GenBank/DDBJ databases">
        <title>Genome analysis of Paenibacillus selenitrireducens ES3-24.</title>
        <authorList>
            <person name="Xu D."/>
            <person name="Yao R."/>
            <person name="Zheng S."/>
        </authorList>
    </citation>
    <scope>NUCLEOTIDE SEQUENCE [LARGE SCALE GENOMIC DNA]</scope>
    <source>
        <strain evidence="7 8">ES3-24</strain>
    </source>
</reference>
<evidence type="ECO:0000259" key="5">
    <source>
        <dbReference type="PROSITE" id="PS50006"/>
    </source>
</evidence>
<evidence type="ECO:0000313" key="7">
    <source>
        <dbReference type="EMBL" id="OPA79250.1"/>
    </source>
</evidence>
<proteinExistence type="predicted"/>
<protein>
    <recommendedName>
        <fullName evidence="9">FHA domain-containing protein</fullName>
    </recommendedName>
</protein>
<dbReference type="PROSITE" id="PS50006">
    <property type="entry name" value="FHA_DOMAIN"/>
    <property type="match status" value="1"/>
</dbReference>
<accession>A0A1T2XHA4</accession>
<dbReference type="CDD" id="cd00060">
    <property type="entry name" value="FHA"/>
    <property type="match status" value="1"/>
</dbReference>
<dbReference type="OrthoDB" id="1683123at2"/>
<dbReference type="SMART" id="SM00862">
    <property type="entry name" value="Trans_reg_C"/>
    <property type="match status" value="1"/>
</dbReference>
<dbReference type="InterPro" id="IPR050923">
    <property type="entry name" value="Cell_Proc_Reg/RNA_Proc"/>
</dbReference>
<evidence type="ECO:0000259" key="6">
    <source>
        <dbReference type="PROSITE" id="PS51755"/>
    </source>
</evidence>
<dbReference type="Proteomes" id="UP000190188">
    <property type="component" value="Unassembled WGS sequence"/>
</dbReference>
<feature type="DNA-binding region" description="OmpR/PhoB-type" evidence="4">
    <location>
        <begin position="124"/>
        <end position="226"/>
    </location>
</feature>
<dbReference type="InterPro" id="IPR036388">
    <property type="entry name" value="WH-like_DNA-bd_sf"/>
</dbReference>
<dbReference type="GO" id="GO:0000160">
    <property type="term" value="P:phosphorelay signal transduction system"/>
    <property type="evidence" value="ECO:0007669"/>
    <property type="project" value="InterPro"/>
</dbReference>
<dbReference type="InterPro" id="IPR008984">
    <property type="entry name" value="SMAD_FHA_dom_sf"/>
</dbReference>
<evidence type="ECO:0000256" key="4">
    <source>
        <dbReference type="PROSITE-ProRule" id="PRU01091"/>
    </source>
</evidence>
<keyword evidence="1" id="KW-0805">Transcription regulation</keyword>
<keyword evidence="2 4" id="KW-0238">DNA-binding</keyword>
<feature type="domain" description="OmpR/PhoB-type" evidence="6">
    <location>
        <begin position="124"/>
        <end position="226"/>
    </location>
</feature>
<evidence type="ECO:0000313" key="8">
    <source>
        <dbReference type="Proteomes" id="UP000190188"/>
    </source>
</evidence>
<dbReference type="Pfam" id="PF00498">
    <property type="entry name" value="FHA"/>
    <property type="match status" value="1"/>
</dbReference>
<sequence>MMGLSFLIVKQGVPYQEDTTIPLEKSCVVIGRTTDSAEDTDIAFSSIFVSRKHFAIHEENGQYYIEDLDSKNGTYVNHNRLQPNEKTLLQHTDHISLAHGHVLLTFSTYNLNDTIDIVPFLKAANAMLVTDLSLDPIKQELSVHDECFAFSEKEYKCIELLVQNQRQFVSKDEIKTYVWPERSPSIDEIPDVSSEEVNALIYRIRQKTQQVLAIENIRSKGYILSLKESAANRL</sequence>
<dbReference type="PROSITE" id="PS51755">
    <property type="entry name" value="OMPR_PHOB"/>
    <property type="match status" value="1"/>
</dbReference>
<dbReference type="Gene3D" id="1.10.10.10">
    <property type="entry name" value="Winged helix-like DNA-binding domain superfamily/Winged helix DNA-binding domain"/>
    <property type="match status" value="1"/>
</dbReference>
<dbReference type="InterPro" id="IPR001867">
    <property type="entry name" value="OmpR/PhoB-type_DNA-bd"/>
</dbReference>
<keyword evidence="8" id="KW-1185">Reference proteome</keyword>
<dbReference type="Pfam" id="PF00486">
    <property type="entry name" value="Trans_reg_C"/>
    <property type="match status" value="1"/>
</dbReference>
<dbReference type="SUPFAM" id="SSF49879">
    <property type="entry name" value="SMAD/FHA domain"/>
    <property type="match status" value="1"/>
</dbReference>
<feature type="domain" description="FHA" evidence="5">
    <location>
        <begin position="28"/>
        <end position="81"/>
    </location>
</feature>
<keyword evidence="3" id="KW-0804">Transcription</keyword>
<comment type="caution">
    <text evidence="7">The sequence shown here is derived from an EMBL/GenBank/DDBJ whole genome shotgun (WGS) entry which is preliminary data.</text>
</comment>
<dbReference type="SMART" id="SM00240">
    <property type="entry name" value="FHA"/>
    <property type="match status" value="1"/>
</dbReference>
<dbReference type="EMBL" id="MSZX01000003">
    <property type="protein sequence ID" value="OPA79250.1"/>
    <property type="molecule type" value="Genomic_DNA"/>
</dbReference>
<evidence type="ECO:0000256" key="3">
    <source>
        <dbReference type="ARBA" id="ARBA00023163"/>
    </source>
</evidence>
<evidence type="ECO:0008006" key="9">
    <source>
        <dbReference type="Google" id="ProtNLM"/>
    </source>
</evidence>
<dbReference type="PANTHER" id="PTHR23308">
    <property type="entry name" value="NUCLEAR INHIBITOR OF PROTEIN PHOSPHATASE-1"/>
    <property type="match status" value="1"/>
</dbReference>
<dbReference type="InterPro" id="IPR016032">
    <property type="entry name" value="Sig_transdc_resp-reg_C-effctor"/>
</dbReference>
<dbReference type="AlphaFoldDB" id="A0A1T2XHA4"/>
<dbReference type="SUPFAM" id="SSF46894">
    <property type="entry name" value="C-terminal effector domain of the bipartite response regulators"/>
    <property type="match status" value="1"/>
</dbReference>
<dbReference type="GO" id="GO:0003677">
    <property type="term" value="F:DNA binding"/>
    <property type="evidence" value="ECO:0007669"/>
    <property type="project" value="UniProtKB-UniRule"/>
</dbReference>